<comment type="caution">
    <text evidence="1">The sequence shown here is derived from an EMBL/GenBank/DDBJ whole genome shotgun (WGS) entry which is preliminary data.</text>
</comment>
<dbReference type="InterPro" id="IPR032979">
    <property type="entry name" value="ENGase"/>
</dbReference>
<dbReference type="AlphaFoldDB" id="A0AAV2IHN5"/>
<dbReference type="GO" id="GO:0033925">
    <property type="term" value="F:mannosyl-glycoprotein endo-beta-N-acetylglucosaminidase activity"/>
    <property type="evidence" value="ECO:0007669"/>
    <property type="project" value="InterPro"/>
</dbReference>
<evidence type="ECO:0000313" key="2">
    <source>
        <dbReference type="Proteomes" id="UP001497497"/>
    </source>
</evidence>
<reference evidence="1 2" key="1">
    <citation type="submission" date="2024-04" db="EMBL/GenBank/DDBJ databases">
        <authorList>
            <consortium name="Genoscope - CEA"/>
            <person name="William W."/>
        </authorList>
    </citation>
    <scope>NUCLEOTIDE SEQUENCE [LARGE SCALE GENOMIC DNA]</scope>
</reference>
<organism evidence="1 2">
    <name type="scientific">Lymnaea stagnalis</name>
    <name type="common">Great pond snail</name>
    <name type="synonym">Helix stagnalis</name>
    <dbReference type="NCBI Taxonomy" id="6523"/>
    <lineage>
        <taxon>Eukaryota</taxon>
        <taxon>Metazoa</taxon>
        <taxon>Spiralia</taxon>
        <taxon>Lophotrochozoa</taxon>
        <taxon>Mollusca</taxon>
        <taxon>Gastropoda</taxon>
        <taxon>Heterobranchia</taxon>
        <taxon>Euthyneura</taxon>
        <taxon>Panpulmonata</taxon>
        <taxon>Hygrophila</taxon>
        <taxon>Lymnaeoidea</taxon>
        <taxon>Lymnaeidae</taxon>
        <taxon>Lymnaea</taxon>
    </lineage>
</organism>
<proteinExistence type="predicted"/>
<gene>
    <name evidence="1" type="ORF">GSLYS_00019085001</name>
</gene>
<name>A0AAV2IHN5_LYMST</name>
<keyword evidence="2" id="KW-1185">Reference proteome</keyword>
<dbReference type="EMBL" id="CAXITT010000727">
    <property type="protein sequence ID" value="CAL1545654.1"/>
    <property type="molecule type" value="Genomic_DNA"/>
</dbReference>
<evidence type="ECO:0000313" key="1">
    <source>
        <dbReference type="EMBL" id="CAL1545654.1"/>
    </source>
</evidence>
<dbReference type="Gene3D" id="3.20.20.80">
    <property type="entry name" value="Glycosidases"/>
    <property type="match status" value="1"/>
</dbReference>
<dbReference type="PANTHER" id="PTHR13246">
    <property type="entry name" value="ENDO BETA N-ACETYLGLUCOSAMINIDASE"/>
    <property type="match status" value="1"/>
</dbReference>
<sequence length="98" mass="11094">MKFGIDADGNPIAEPLKSLDELLQWNSDEFTFSGINLNGEPRNPIGSQTVGKHKTGPKLLVCHDMLGGYLDDRFIQGCVPSAPPYRFYHWQYLDTFVY</sequence>
<protein>
    <submittedName>
        <fullName evidence="1">Uncharacterized protein</fullName>
    </submittedName>
</protein>
<dbReference type="Proteomes" id="UP001497497">
    <property type="component" value="Unassembled WGS sequence"/>
</dbReference>
<dbReference type="PANTHER" id="PTHR13246:SF1">
    <property type="entry name" value="CYTOSOLIC ENDO-BETA-N-ACETYLGLUCOSAMINIDASE"/>
    <property type="match status" value="1"/>
</dbReference>
<accession>A0AAV2IHN5</accession>